<accession>A0A1E8PW57</accession>
<evidence type="ECO:0000313" key="2">
    <source>
        <dbReference type="Proteomes" id="UP000178953"/>
    </source>
</evidence>
<comment type="caution">
    <text evidence="1">The sequence shown here is derived from an EMBL/GenBank/DDBJ whole genome shotgun (WGS) entry which is preliminary data.</text>
</comment>
<dbReference type="EMBL" id="MCHX01000112">
    <property type="protein sequence ID" value="OFJ50562.1"/>
    <property type="molecule type" value="Genomic_DNA"/>
</dbReference>
<dbReference type="InterPro" id="IPR036188">
    <property type="entry name" value="FAD/NAD-bd_sf"/>
</dbReference>
<dbReference type="Proteomes" id="UP000178953">
    <property type="component" value="Unassembled WGS sequence"/>
</dbReference>
<organism evidence="1 2">
    <name type="scientific">Mycolicibacterium grossiae</name>
    <dbReference type="NCBI Taxonomy" id="1552759"/>
    <lineage>
        <taxon>Bacteria</taxon>
        <taxon>Bacillati</taxon>
        <taxon>Actinomycetota</taxon>
        <taxon>Actinomycetes</taxon>
        <taxon>Mycobacteriales</taxon>
        <taxon>Mycobacteriaceae</taxon>
        <taxon>Mycolicibacterium</taxon>
    </lineage>
</organism>
<protein>
    <recommendedName>
        <fullName evidence="3">NAD(P)/FAD-dependent oxidoreductase</fullName>
    </recommendedName>
</protein>
<dbReference type="OrthoDB" id="9773233at2"/>
<keyword evidence="2" id="KW-1185">Reference proteome</keyword>
<gene>
    <name evidence="1" type="ORF">BEL07_27505</name>
</gene>
<evidence type="ECO:0008006" key="3">
    <source>
        <dbReference type="Google" id="ProtNLM"/>
    </source>
</evidence>
<reference evidence="1 2" key="1">
    <citation type="submission" date="2016-09" db="EMBL/GenBank/DDBJ databases">
        <title>genome sequence of Mycobacterium sp. 739 SCH.</title>
        <authorList>
            <person name="Greninger A.L."/>
            <person name="Qin X."/>
            <person name="Jerome K."/>
            <person name="Vora S."/>
            <person name="Quinn K."/>
        </authorList>
    </citation>
    <scope>NUCLEOTIDE SEQUENCE [LARGE SCALE GENOMIC DNA]</scope>
    <source>
        <strain evidence="1 2">SCH</strain>
    </source>
</reference>
<name>A0A1E8PW57_9MYCO</name>
<proteinExistence type="predicted"/>
<dbReference type="Gene3D" id="3.50.50.60">
    <property type="entry name" value="FAD/NAD(P)-binding domain"/>
    <property type="match status" value="1"/>
</dbReference>
<evidence type="ECO:0000313" key="1">
    <source>
        <dbReference type="EMBL" id="OFJ50562.1"/>
    </source>
</evidence>
<sequence>MDGSETDYLVVGAGAMGMAFVDTMLHETTATVTLIDEGHQPGGHWHSAYPFVRLHQPSAYYGVNSRAFGDDVVDTGGWNEGFFELASGHEVCAYYDQLLRHQLLPTGRLSYLPSTRHLGGNRFRTLDGAEHTVTIRRRLVDATYLRTVVPAMRPPPFSVDDGVTVVPPNDLPRHAAGHDRFTIVGAGKTGMDSCLWLLRNGIPPDRLRWIMPRDSWLMNRANVQPGARFTASTRAALGAQLRAAFEATSRADLFARLEADGILLRIDPAVEPSMYHCAIVSMTELDHLRSIVDVVRRGHVRHVGGDRLRLDGGDVDAVPGTLYVDCTAAGLTRRPPVPVFADDRITLQSIRGCQQVFSSALIAHVEHAASDDDQRNDLCRPVPHPDVPADWLRVAMADHDAQVRWLADDDLAAWLESSRLNLLRRMFAELPIEPTARAEAVGVMAATVGAGNARLADFLTESPGNDEHRP</sequence>
<dbReference type="SUPFAM" id="SSF51905">
    <property type="entry name" value="FAD/NAD(P)-binding domain"/>
    <property type="match status" value="1"/>
</dbReference>
<dbReference type="AlphaFoldDB" id="A0A1E8PW57"/>
<dbReference type="RefSeq" id="WP_070356207.1">
    <property type="nucleotide sequence ID" value="NZ_CP043474.1"/>
</dbReference>